<dbReference type="PROSITE" id="PS00028">
    <property type="entry name" value="ZINC_FINGER_C2H2_1"/>
    <property type="match status" value="3"/>
</dbReference>
<evidence type="ECO:0000256" key="2">
    <source>
        <dbReference type="ARBA" id="ARBA00022737"/>
    </source>
</evidence>
<evidence type="ECO:0000256" key="11">
    <source>
        <dbReference type="ARBA" id="ARBA00023242"/>
    </source>
</evidence>
<dbReference type="GO" id="GO:0005634">
    <property type="term" value="C:nucleus"/>
    <property type="evidence" value="ECO:0007669"/>
    <property type="project" value="TreeGrafter"/>
</dbReference>
<reference evidence="17 18" key="1">
    <citation type="submission" date="2017-09" db="EMBL/GenBank/DDBJ databases">
        <title>WGS assembly of Aquilegia coerulea Goldsmith.</title>
        <authorList>
            <person name="Hodges S."/>
            <person name="Kramer E."/>
            <person name="Nordborg M."/>
            <person name="Tomkins J."/>
            <person name="Borevitz J."/>
            <person name="Derieg N."/>
            <person name="Yan J."/>
            <person name="Mihaltcheva S."/>
            <person name="Hayes R.D."/>
            <person name="Rokhsar D."/>
        </authorList>
    </citation>
    <scope>NUCLEOTIDE SEQUENCE [LARGE SCALE GENOMIC DNA]</scope>
    <source>
        <strain evidence="18">cv. Goldsmith</strain>
    </source>
</reference>
<dbReference type="FunCoup" id="A0A2G5D1B2">
    <property type="interactions" value="1943"/>
</dbReference>
<name>A0A2G5D1B2_AQUCA</name>
<keyword evidence="9" id="KW-0805">Transcription regulation</keyword>
<dbReference type="STRING" id="218851.A0A2G5D1B2"/>
<evidence type="ECO:0000256" key="12">
    <source>
        <dbReference type="PROSITE-ProRule" id="PRU00042"/>
    </source>
</evidence>
<dbReference type="Gene3D" id="3.30.160.60">
    <property type="entry name" value="Classic Zinc Finger"/>
    <property type="match status" value="1"/>
</dbReference>
<dbReference type="OrthoDB" id="9547406at2759"/>
<dbReference type="InterPro" id="IPR013087">
    <property type="entry name" value="Znf_C2H2_type"/>
</dbReference>
<feature type="compositionally biased region" description="Low complexity" evidence="13">
    <location>
        <begin position="1303"/>
        <end position="1312"/>
    </location>
</feature>
<dbReference type="InParanoid" id="A0A2G5D1B2"/>
<dbReference type="PROSITE" id="PS51183">
    <property type="entry name" value="JMJN"/>
    <property type="match status" value="1"/>
</dbReference>
<protein>
    <recommendedName>
        <fullName evidence="19">JmjC domain-containing protein</fullName>
    </recommendedName>
</protein>
<evidence type="ECO:0000256" key="1">
    <source>
        <dbReference type="ARBA" id="ARBA00022723"/>
    </source>
</evidence>
<keyword evidence="2" id="KW-0677">Repeat</keyword>
<dbReference type="SUPFAM" id="SSF57667">
    <property type="entry name" value="beta-beta-alpha zinc fingers"/>
    <property type="match status" value="2"/>
</dbReference>
<evidence type="ECO:0008006" key="19">
    <source>
        <dbReference type="Google" id="ProtNLM"/>
    </source>
</evidence>
<dbReference type="GO" id="GO:0040029">
    <property type="term" value="P:epigenetic regulation of gene expression"/>
    <property type="evidence" value="ECO:0007669"/>
    <property type="project" value="UniProtKB-ARBA"/>
</dbReference>
<dbReference type="PANTHER" id="PTHR10694:SF45">
    <property type="entry name" value="LYSINE-SPECIFIC DEMETHYLASE ELF6"/>
    <property type="match status" value="1"/>
</dbReference>
<dbReference type="SMART" id="SM00355">
    <property type="entry name" value="ZnF_C2H2"/>
    <property type="match status" value="4"/>
</dbReference>
<dbReference type="SUPFAM" id="SSF51197">
    <property type="entry name" value="Clavaminate synthase-like"/>
    <property type="match status" value="1"/>
</dbReference>
<keyword evidence="6" id="KW-0223">Dioxygenase</keyword>
<dbReference type="InterPro" id="IPR036236">
    <property type="entry name" value="Znf_C2H2_sf"/>
</dbReference>
<feature type="region of interest" description="Disordered" evidence="13">
    <location>
        <begin position="1300"/>
        <end position="1331"/>
    </location>
</feature>
<dbReference type="Pfam" id="PF02375">
    <property type="entry name" value="JmjN"/>
    <property type="match status" value="1"/>
</dbReference>
<accession>A0A2G5D1B2</accession>
<organism evidence="17 18">
    <name type="scientific">Aquilegia coerulea</name>
    <name type="common">Rocky mountain columbine</name>
    <dbReference type="NCBI Taxonomy" id="218851"/>
    <lineage>
        <taxon>Eukaryota</taxon>
        <taxon>Viridiplantae</taxon>
        <taxon>Streptophyta</taxon>
        <taxon>Embryophyta</taxon>
        <taxon>Tracheophyta</taxon>
        <taxon>Spermatophyta</taxon>
        <taxon>Magnoliopsida</taxon>
        <taxon>Ranunculales</taxon>
        <taxon>Ranunculaceae</taxon>
        <taxon>Thalictroideae</taxon>
        <taxon>Aquilegia</taxon>
    </lineage>
</organism>
<dbReference type="GO" id="GO:0034647">
    <property type="term" value="F:histone H3K4me/H3K4me2/H3K4me3 demethylase activity"/>
    <property type="evidence" value="ECO:0007669"/>
    <property type="project" value="TreeGrafter"/>
</dbReference>
<evidence type="ECO:0000256" key="8">
    <source>
        <dbReference type="ARBA" id="ARBA00023004"/>
    </source>
</evidence>
<dbReference type="Proteomes" id="UP000230069">
    <property type="component" value="Unassembled WGS sequence"/>
</dbReference>
<dbReference type="SMART" id="SM00558">
    <property type="entry name" value="JmjC"/>
    <property type="match status" value="1"/>
</dbReference>
<keyword evidence="8" id="KW-0408">Iron</keyword>
<evidence type="ECO:0000259" key="16">
    <source>
        <dbReference type="PROSITE" id="PS51184"/>
    </source>
</evidence>
<keyword evidence="4" id="KW-0862">Zinc</keyword>
<evidence type="ECO:0000313" key="18">
    <source>
        <dbReference type="Proteomes" id="UP000230069"/>
    </source>
</evidence>
<sequence>MGNVEIPKWLKKLPLAPTYYPTDTEFADPIAYISKIEKEASVFGICKVVPPLPKPSKKYVWNNLNNSLMKFPELGNGEDVYNKGECRAVFTTRHQELGCSMKKTKGQQSVVHKQVWQSGEAYTLEQFESKAKLFARNHLGMIKEVTPLVVEALFWKAASEKPIYIEYANDVPGSGFGEPEELCRYFHRRRRRRGHFNQSHQERTITEKHKADVSRISHIDGKDAFVKNDSYTPREACRQTLNSSASVSEGSSGFARTKSSNIGKHKEGSAGWILSNSPWNLQVIAHSPGSLTRFMLDDIPGVTSPMIYIGMLFSWFAWHVEDHELHSLNFLHTGSPKTWYAVPGEYAFSFEEVIRSKGYGGDLDRRAALTRLGEKTNLLSPEVVIASGIPCCRLVQNPGEFVVTFPRAYHIGFSHGFNCGEAANFGTPQWLKVAKAAAVRRAAMNYLPMLSHQQLLYMLTMSFLSRVPRALVIGARTSRLKDRQKEERELLVKKAFIDDMLNENNLLSVLFEKESTLNAVLWDPEALPSPEAVLDERPIISALSVGKTSASYQNDDSCNNQAVSTRLPMAKLEDFYVDDNDLPCGLHVDSGTLACVACGVLGFPFMAIVQPSQRACAELFPADCQVFQGQERSQEVLRSRFVKSNAPSDLYDVVIKSVSDVHEYKENLKVSSTCRGNVRLAEDSPWKVCCDPIATPSESTKTLELKETTLQSYMGQPLNATSNSYMKWNTSNGFLRPRVFCLEHALEIHEILHSRGGANLLIICHSAYPKIKAHALAVAEEIGAPFDCDEIPLQSASKEDLDLLTISIDNEEHEQREEDWTSRLGLNLRYCVKLSNLFPSKPEQHALALGGLFSDAFSGLDHLSLKWKSRRARTPYKITGSKKSKSCVSTQVENRDVLVEEPERSHAAGEYKYKQYSRRRYNHKAVSPLKTSIDHCSLSKKHELGDVSKNNCIVDNKIQKDTLTSVEKNGNDFVELNNSSILNSGMQYKDCGSNETRGISVISGSPRFTGLLSTESTENDISTLTNLSAVNDSVMLRNSCIIGESKRVSEVSDPLKCASVHSLVNIKNDSQKLGGLSSVGIRNACLTEDTSEVSDYAKSVHSLVIPSSGVEILEAPLKDQKVDTYYKEYRAFDLVIAGSSRMQHVISDPMKLPSSQSTVISLNGSFGAHTETRTLLQDEEENEVLIGDLSEMQLENQTIQAINEVKVCDFVNSMAQPSLSSSMVESSEVQEFQAVEESNHGGETSSSAQNTMEQEDTCSIMIDSLSTKRERKRGRELDLMTEDKNNCNCFIKSPCEGLRPRTSRISTSGTGSEMETKVETARKKAKRSPDGLITSKENKLKNDRLHRCDIEGCQSSFKTRDELIMHKLNRCTHKGCGKQFRSHKYAVLHQRVHVDDRPLKCPWKGCTMSFKWAWAKTEHLRKHTGERPYQCKMEGCGLTFRYVSDFSRHKRRSGHHVDSPR</sequence>
<feature type="domain" description="JmjN" evidence="15">
    <location>
        <begin position="16"/>
        <end position="57"/>
    </location>
</feature>
<feature type="domain" description="JmjC" evidence="16">
    <location>
        <begin position="276"/>
        <end position="442"/>
    </location>
</feature>
<dbReference type="GO" id="GO:0008270">
    <property type="term" value="F:zinc ion binding"/>
    <property type="evidence" value="ECO:0007669"/>
    <property type="project" value="UniProtKB-KW"/>
</dbReference>
<feature type="compositionally biased region" description="Polar residues" evidence="13">
    <location>
        <begin position="1241"/>
        <end position="1252"/>
    </location>
</feature>
<feature type="domain" description="C2H2-type" evidence="14">
    <location>
        <begin position="1429"/>
        <end position="1460"/>
    </location>
</feature>
<evidence type="ECO:0000259" key="15">
    <source>
        <dbReference type="PROSITE" id="PS51183"/>
    </source>
</evidence>
<dbReference type="Pfam" id="PF02373">
    <property type="entry name" value="JmjC"/>
    <property type="match status" value="1"/>
</dbReference>
<keyword evidence="11" id="KW-0539">Nucleus</keyword>
<dbReference type="PROSITE" id="PS50157">
    <property type="entry name" value="ZINC_FINGER_C2H2_2"/>
    <property type="match status" value="3"/>
</dbReference>
<dbReference type="SMART" id="SM00545">
    <property type="entry name" value="JmjN"/>
    <property type="match status" value="1"/>
</dbReference>
<dbReference type="Gene3D" id="2.60.120.650">
    <property type="entry name" value="Cupin"/>
    <property type="match status" value="1"/>
</dbReference>
<evidence type="ECO:0000256" key="6">
    <source>
        <dbReference type="ARBA" id="ARBA00022964"/>
    </source>
</evidence>
<feature type="region of interest" description="Disordered" evidence="13">
    <location>
        <begin position="1233"/>
        <end position="1255"/>
    </location>
</feature>
<dbReference type="InterPro" id="IPR003347">
    <property type="entry name" value="JmjC_dom"/>
</dbReference>
<feature type="domain" description="C2H2-type" evidence="14">
    <location>
        <begin position="1399"/>
        <end position="1428"/>
    </location>
</feature>
<dbReference type="EMBL" id="KZ305047">
    <property type="protein sequence ID" value="PIA37302.1"/>
    <property type="molecule type" value="Genomic_DNA"/>
</dbReference>
<dbReference type="PANTHER" id="PTHR10694">
    <property type="entry name" value="LYSINE-SPECIFIC DEMETHYLASE"/>
    <property type="match status" value="1"/>
</dbReference>
<keyword evidence="7" id="KW-0560">Oxidoreductase</keyword>
<feature type="compositionally biased region" description="Low complexity" evidence="13">
    <location>
        <begin position="243"/>
        <end position="252"/>
    </location>
</feature>
<feature type="region of interest" description="Disordered" evidence="13">
    <location>
        <begin position="242"/>
        <end position="265"/>
    </location>
</feature>
<dbReference type="InterPro" id="IPR003349">
    <property type="entry name" value="JmjN"/>
</dbReference>
<keyword evidence="5" id="KW-0156">Chromatin regulator</keyword>
<evidence type="ECO:0000256" key="9">
    <source>
        <dbReference type="ARBA" id="ARBA00023015"/>
    </source>
</evidence>
<keyword evidence="1" id="KW-0479">Metal-binding</keyword>
<evidence type="ECO:0000256" key="7">
    <source>
        <dbReference type="ARBA" id="ARBA00023002"/>
    </source>
</evidence>
<keyword evidence="10" id="KW-0804">Transcription</keyword>
<gene>
    <name evidence="17" type="ORF">AQUCO_03000119v1</name>
</gene>
<dbReference type="PROSITE" id="PS51184">
    <property type="entry name" value="JMJC"/>
    <property type="match status" value="1"/>
</dbReference>
<proteinExistence type="predicted"/>
<dbReference type="GO" id="GO:0000785">
    <property type="term" value="C:chromatin"/>
    <property type="evidence" value="ECO:0007669"/>
    <property type="project" value="TreeGrafter"/>
</dbReference>
<evidence type="ECO:0000313" key="17">
    <source>
        <dbReference type="EMBL" id="PIA37302.1"/>
    </source>
</evidence>
<dbReference type="FunFam" id="3.30.160.60:FF:000747">
    <property type="entry name" value="Probable lysine-specific demethylase ELF6"/>
    <property type="match status" value="1"/>
</dbReference>
<keyword evidence="3 12" id="KW-0863">Zinc-finger</keyword>
<evidence type="ECO:0000256" key="5">
    <source>
        <dbReference type="ARBA" id="ARBA00022853"/>
    </source>
</evidence>
<keyword evidence="18" id="KW-1185">Reference proteome</keyword>
<feature type="domain" description="C2H2-type" evidence="14">
    <location>
        <begin position="1369"/>
        <end position="1398"/>
    </location>
</feature>
<evidence type="ECO:0000256" key="4">
    <source>
        <dbReference type="ARBA" id="ARBA00022833"/>
    </source>
</evidence>
<evidence type="ECO:0000256" key="10">
    <source>
        <dbReference type="ARBA" id="ARBA00023163"/>
    </source>
</evidence>
<evidence type="ECO:0000256" key="13">
    <source>
        <dbReference type="SAM" id="MobiDB-lite"/>
    </source>
</evidence>
<evidence type="ECO:0000256" key="3">
    <source>
        <dbReference type="ARBA" id="ARBA00022771"/>
    </source>
</evidence>
<evidence type="ECO:0000259" key="14">
    <source>
        <dbReference type="PROSITE" id="PS50157"/>
    </source>
</evidence>